<feature type="domain" description="Endonuclease/exonuclease/phosphatase" evidence="2">
    <location>
        <begin position="201"/>
        <end position="308"/>
    </location>
</feature>
<protein>
    <submittedName>
        <fullName evidence="3">Tauropine dehydrogenase</fullName>
    </submittedName>
</protein>
<dbReference type="InterPro" id="IPR008927">
    <property type="entry name" value="6-PGluconate_DH-like_C_sf"/>
</dbReference>
<evidence type="ECO:0000259" key="1">
    <source>
        <dbReference type="Pfam" id="PF02317"/>
    </source>
</evidence>
<dbReference type="SUPFAM" id="SSF56219">
    <property type="entry name" value="DNase I-like"/>
    <property type="match status" value="1"/>
</dbReference>
<dbReference type="Gene3D" id="3.40.50.720">
    <property type="entry name" value="NAD(P)-binding Rossmann-like Domain"/>
    <property type="match status" value="1"/>
</dbReference>
<dbReference type="SUPFAM" id="SSF51735">
    <property type="entry name" value="NAD(P)-binding Rossmann-fold domains"/>
    <property type="match status" value="1"/>
</dbReference>
<comment type="caution">
    <text evidence="3">The sequence shown here is derived from an EMBL/GenBank/DDBJ whole genome shotgun (WGS) entry which is preliminary data.</text>
</comment>
<dbReference type="PANTHER" id="PTHR38015">
    <property type="entry name" value="BLR6086 PROTEIN"/>
    <property type="match status" value="1"/>
</dbReference>
<dbReference type="Proteomes" id="UP000225706">
    <property type="component" value="Unassembled WGS sequence"/>
</dbReference>
<evidence type="ECO:0000313" key="3">
    <source>
        <dbReference type="EMBL" id="PFX30079.1"/>
    </source>
</evidence>
<dbReference type="PANTHER" id="PTHR38015:SF1">
    <property type="entry name" value="OPINE DEHYDROGENASE DOMAIN-CONTAINING PROTEIN"/>
    <property type="match status" value="1"/>
</dbReference>
<dbReference type="GO" id="GO:0016491">
    <property type="term" value="F:oxidoreductase activity"/>
    <property type="evidence" value="ECO:0007669"/>
    <property type="project" value="InterPro"/>
</dbReference>
<reference evidence="4" key="1">
    <citation type="journal article" date="2017" name="bioRxiv">
        <title>Comparative analysis of the genomes of Stylophora pistillata and Acropora digitifera provides evidence for extensive differences between species of corals.</title>
        <authorList>
            <person name="Voolstra C.R."/>
            <person name="Li Y."/>
            <person name="Liew Y.J."/>
            <person name="Baumgarten S."/>
            <person name="Zoccola D."/>
            <person name="Flot J.-F."/>
            <person name="Tambutte S."/>
            <person name="Allemand D."/>
            <person name="Aranda M."/>
        </authorList>
    </citation>
    <scope>NUCLEOTIDE SEQUENCE [LARGE SCALE GENOMIC DNA]</scope>
</reference>
<dbReference type="Pfam" id="PF14529">
    <property type="entry name" value="Exo_endo_phos_2"/>
    <property type="match status" value="1"/>
</dbReference>
<dbReference type="InterPro" id="IPR051729">
    <property type="entry name" value="Opine/Lysopine_DH"/>
</dbReference>
<feature type="domain" description="Opine dehydrogenase" evidence="1">
    <location>
        <begin position="630"/>
        <end position="792"/>
    </location>
</feature>
<dbReference type="OrthoDB" id="6058913at2759"/>
<evidence type="ECO:0000259" key="2">
    <source>
        <dbReference type="Pfam" id="PF14529"/>
    </source>
</evidence>
<dbReference type="InterPro" id="IPR005135">
    <property type="entry name" value="Endo/exonuclease/phosphatase"/>
</dbReference>
<dbReference type="Pfam" id="PF02317">
    <property type="entry name" value="Octopine_DH"/>
    <property type="match status" value="1"/>
</dbReference>
<dbReference type="InterPro" id="IPR036691">
    <property type="entry name" value="Endo/exonu/phosph_ase_sf"/>
</dbReference>
<accession>A0A2B4SLT1</accession>
<evidence type="ECO:0000313" key="4">
    <source>
        <dbReference type="Proteomes" id="UP000225706"/>
    </source>
</evidence>
<name>A0A2B4SLT1_STYPI</name>
<sequence>MEVPSPAGLGMHSAYEQLPQEMGSDAIKLLICGSGNGAHAFAGIASSLHGTEVRVLSLYQDEAERWNASMQTKDLEVILHRKGQDTTSVTSKPSMVTKNAQDAMQNVDIVVFVLPAFAHQVFLDALKPYIKPGTILVGMPGEPGFEFQVRHVLGETGRQCTVMNFESLPWACRITEFGAKCEVLGTKETLLGALKTTNRSIRIVAVYRPPNSSASVFLDEFSSYLENIVMCPEPLIIAGDFNFHMDLVHSNCAIRFKELLETFSLSQHVTMSTHISGHILDLIITRSTSDLILGPINVTLPISDHFFVECFIRFPSSSISTKSVSYRRLKNIDIDAFKSDITSSVLCSDTHWSNLGDLSKQYSSTLTEILDKHAPIKTKTLVTRAKIPWFNADVLQFKRIRRKAERKALKSGLSSDWLAYRKICNRYSALLKSTRASYYSDLIGQCAGDSGKLFKLVSFLCKGPNVNDLPPHDDPVLLANKFGEFFVKKIELIKDSISDIEVNPPYSDTAAPAVELDSFSPLSVEDVCNIISTSSNASCSLDPIPTWLVKSCLDVLAPSITRMVNLSIRHAYVPDDWKTAIVKPLLKKPGLELTYKNFRPEGEGVAPQKDPVSTLQYLLGPLPKLIVSGHLVGVQLMSVNAYLHTSITYGQWVGWDGKPLAEAPLFYNGLTESAANILSSVSDEVVSIAKAFGEKTGADMSNVEHIYYWYMRCYPQDIADKTNLYTAIQTNAAYQGLKHPVKITEDGKFLPDFTHRYMTEDIPFGLVVIRGIAEIIGLETPNIDRVLTWSQQQMEKEYLMDKKLQGKDVSTSRAPQSYGFTTLESIL</sequence>
<dbReference type="EMBL" id="LSMT01000056">
    <property type="protein sequence ID" value="PFX30079.1"/>
    <property type="molecule type" value="Genomic_DNA"/>
</dbReference>
<dbReference type="SUPFAM" id="SSF48179">
    <property type="entry name" value="6-phosphogluconate dehydrogenase C-terminal domain-like"/>
    <property type="match status" value="1"/>
</dbReference>
<gene>
    <name evidence="3" type="primary">tadh</name>
    <name evidence="3" type="ORF">AWC38_SpisGene5165</name>
</gene>
<keyword evidence="4" id="KW-1185">Reference proteome</keyword>
<organism evidence="3 4">
    <name type="scientific">Stylophora pistillata</name>
    <name type="common">Smooth cauliflower coral</name>
    <dbReference type="NCBI Taxonomy" id="50429"/>
    <lineage>
        <taxon>Eukaryota</taxon>
        <taxon>Metazoa</taxon>
        <taxon>Cnidaria</taxon>
        <taxon>Anthozoa</taxon>
        <taxon>Hexacorallia</taxon>
        <taxon>Scleractinia</taxon>
        <taxon>Astrocoeniina</taxon>
        <taxon>Pocilloporidae</taxon>
        <taxon>Stylophora</taxon>
    </lineage>
</organism>
<dbReference type="InterPro" id="IPR003421">
    <property type="entry name" value="Opine_DH"/>
</dbReference>
<proteinExistence type="predicted"/>
<dbReference type="Gene3D" id="1.10.1040.10">
    <property type="entry name" value="N-(1-d-carboxylethyl)-l-norvaline Dehydrogenase, domain 2"/>
    <property type="match status" value="1"/>
</dbReference>
<dbReference type="AlphaFoldDB" id="A0A2B4SLT1"/>
<dbReference type="InterPro" id="IPR013328">
    <property type="entry name" value="6PGD_dom2"/>
</dbReference>
<dbReference type="InterPro" id="IPR036291">
    <property type="entry name" value="NAD(P)-bd_dom_sf"/>
</dbReference>